<keyword evidence="1" id="KW-0206">Cytoskeleton</keyword>
<evidence type="ECO:0000313" key="5">
    <source>
        <dbReference type="Proteomes" id="UP000030764"/>
    </source>
</evidence>
<evidence type="ECO:0000313" key="3">
    <source>
        <dbReference type="EMBL" id="KFD48553.1"/>
    </source>
</evidence>
<proteinExistence type="predicted"/>
<dbReference type="InterPro" id="IPR000535">
    <property type="entry name" value="MSP_dom"/>
</dbReference>
<comment type="function">
    <text evidence="1">Central component in molecular interactions underlying sperm crawling. Forms an extensive filament system that extends from sperm villipoda, along the leading edge of the pseudopod.</text>
</comment>
<dbReference type="EMBL" id="KL367482">
    <property type="protein sequence ID" value="KFD71459.1"/>
    <property type="molecule type" value="Genomic_DNA"/>
</dbReference>
<dbReference type="EMBL" id="KL363290">
    <property type="protein sequence ID" value="KFD48553.1"/>
    <property type="molecule type" value="Genomic_DNA"/>
</dbReference>
<dbReference type="Proteomes" id="UP000030764">
    <property type="component" value="Unassembled WGS sequence"/>
</dbReference>
<keyword evidence="1" id="KW-0963">Cytoplasm</keyword>
<protein>
    <recommendedName>
        <fullName evidence="1">Major sperm protein</fullName>
    </recommendedName>
</protein>
<accession>A0A085NPR3</accession>
<dbReference type="Proteomes" id="UP000030758">
    <property type="component" value="Unassembled WGS sequence"/>
</dbReference>
<dbReference type="Pfam" id="PF00635">
    <property type="entry name" value="Motile_Sperm"/>
    <property type="match status" value="1"/>
</dbReference>
<keyword evidence="5" id="KW-1185">Reference proteome</keyword>
<dbReference type="AlphaFoldDB" id="A0A085NPR3"/>
<gene>
    <name evidence="3" type="ORF">M513_10564</name>
    <name evidence="4" type="ORF">M514_10564</name>
</gene>
<name>A0A085NPR3_9BILA</name>
<feature type="domain" description="MSP" evidence="2">
    <location>
        <begin position="17"/>
        <end position="131"/>
    </location>
</feature>
<dbReference type="SUPFAM" id="SSF49354">
    <property type="entry name" value="PapD-like"/>
    <property type="match status" value="1"/>
</dbReference>
<evidence type="ECO:0000256" key="1">
    <source>
        <dbReference type="RuleBase" id="RU003425"/>
    </source>
</evidence>
<sequence length="137" mass="15739">MDAVVETCSHAGGDLCALEAVPERVCFNFGTERRQYRTISLRNTGARRLAIKIRTTSRNAIKVDVTYRFLDPGCTTVVRVVRLPLSNSWRANSMDRISFYYVTTDYSEEFAINAYKKEEFFKREIVKVVYRSDDAGC</sequence>
<dbReference type="Gene3D" id="2.60.40.10">
    <property type="entry name" value="Immunoglobulins"/>
    <property type="match status" value="1"/>
</dbReference>
<dbReference type="PROSITE" id="PS50202">
    <property type="entry name" value="MSP"/>
    <property type="match status" value="1"/>
</dbReference>
<evidence type="ECO:0000259" key="2">
    <source>
        <dbReference type="PROSITE" id="PS50202"/>
    </source>
</evidence>
<reference evidence="4 5" key="1">
    <citation type="journal article" date="2014" name="Nat. Genet.">
        <title>Genome and transcriptome of the porcine whipworm Trichuris suis.</title>
        <authorList>
            <person name="Jex A.R."/>
            <person name="Nejsum P."/>
            <person name="Schwarz E.M."/>
            <person name="Hu L."/>
            <person name="Young N.D."/>
            <person name="Hall R.S."/>
            <person name="Korhonen P.K."/>
            <person name="Liao S."/>
            <person name="Thamsborg S."/>
            <person name="Xia J."/>
            <person name="Xu P."/>
            <person name="Wang S."/>
            <person name="Scheerlinck J.P."/>
            <person name="Hofmann A."/>
            <person name="Sternberg P.W."/>
            <person name="Wang J."/>
            <person name="Gasser R.B."/>
        </authorList>
    </citation>
    <scope>NUCLEOTIDE SEQUENCE [LARGE SCALE GENOMIC DNA]</scope>
    <source>
        <strain evidence="4">DCEP-RM93F</strain>
        <strain evidence="3">DCEP-RM93M</strain>
    </source>
</reference>
<dbReference type="InterPro" id="IPR008962">
    <property type="entry name" value="PapD-like_sf"/>
</dbReference>
<evidence type="ECO:0000313" key="4">
    <source>
        <dbReference type="EMBL" id="KFD71459.1"/>
    </source>
</evidence>
<dbReference type="InterPro" id="IPR013783">
    <property type="entry name" value="Ig-like_fold"/>
</dbReference>
<organism evidence="4">
    <name type="scientific">Trichuris suis</name>
    <name type="common">pig whipworm</name>
    <dbReference type="NCBI Taxonomy" id="68888"/>
    <lineage>
        <taxon>Eukaryota</taxon>
        <taxon>Metazoa</taxon>
        <taxon>Ecdysozoa</taxon>
        <taxon>Nematoda</taxon>
        <taxon>Enoplea</taxon>
        <taxon>Dorylaimia</taxon>
        <taxon>Trichinellida</taxon>
        <taxon>Trichuridae</taxon>
        <taxon>Trichuris</taxon>
    </lineage>
</organism>
<feature type="non-terminal residue" evidence="4">
    <location>
        <position position="137"/>
    </location>
</feature>